<organism evidence="2 3">
    <name type="scientific">Anas platyrhynchos</name>
    <name type="common">Mallard</name>
    <name type="synonym">Anas boschas</name>
    <dbReference type="NCBI Taxonomy" id="8839"/>
    <lineage>
        <taxon>Eukaryota</taxon>
        <taxon>Metazoa</taxon>
        <taxon>Chordata</taxon>
        <taxon>Craniata</taxon>
        <taxon>Vertebrata</taxon>
        <taxon>Euteleostomi</taxon>
        <taxon>Archelosauria</taxon>
        <taxon>Archosauria</taxon>
        <taxon>Dinosauria</taxon>
        <taxon>Saurischia</taxon>
        <taxon>Theropoda</taxon>
        <taxon>Coelurosauria</taxon>
        <taxon>Aves</taxon>
        <taxon>Neognathae</taxon>
        <taxon>Galloanserae</taxon>
        <taxon>Anseriformes</taxon>
        <taxon>Anatidae</taxon>
        <taxon>Anatinae</taxon>
        <taxon>Anas</taxon>
    </lineage>
</organism>
<gene>
    <name evidence="2" type="ORF">Anapl_08481</name>
</gene>
<sequence length="459" mass="48369">MLLAGSEGGSALPWPCPERSVEALVQLLPNKANSLPGWHSLPAFWLKAACPRLKQQSGGWGGGSHSVLSTTGPFVLRAAPAACKSGPLLPQDRSSPKMLNSPSVFLQEDLGSSQSHGNLRPLTPMLGSRSATIFSWPLAVVARIPGRVQCLKSKVSLHGRDEYDFRETKRVTLLLSSAGARLSGVSPPSPPPRWSGVVALAGGLHLRVQEEKSGLARAALRPREGGRAQRVAAELSRATVEWESGQLCCGSRWGWAASALLDGRVRLSARGGPRCAVSEAPDTPGAGVGLAAVLAWLQRGRAAGVGGGGFNPPLSTALHKQYNAHRGVQSVHFNAHSNVVCNAHWQIARVECDLHKAIRRSQQREERFGGGGGGPWELEPDARATGQSCSGTGGRERGFSRPWSSGGDEGHGRAAWALFGPAAAAGGERSLMDPRPQLTGLGALLAPAGCCSRLFRLRF</sequence>
<dbReference type="EMBL" id="KB744558">
    <property type="protein sequence ID" value="EOA94839.1"/>
    <property type="molecule type" value="Genomic_DNA"/>
</dbReference>
<reference evidence="3" key="1">
    <citation type="journal article" date="2013" name="Nat. Genet.">
        <title>The duck genome and transcriptome provide insight into an avian influenza virus reservoir species.</title>
        <authorList>
            <person name="Huang Y."/>
            <person name="Li Y."/>
            <person name="Burt D.W."/>
            <person name="Chen H."/>
            <person name="Zhang Y."/>
            <person name="Qian W."/>
            <person name="Kim H."/>
            <person name="Gan S."/>
            <person name="Zhao Y."/>
            <person name="Li J."/>
            <person name="Yi K."/>
            <person name="Feng H."/>
            <person name="Zhu P."/>
            <person name="Li B."/>
            <person name="Liu Q."/>
            <person name="Fairley S."/>
            <person name="Magor K.E."/>
            <person name="Du Z."/>
            <person name="Hu X."/>
            <person name="Goodman L."/>
            <person name="Tafer H."/>
            <person name="Vignal A."/>
            <person name="Lee T."/>
            <person name="Kim K.W."/>
            <person name="Sheng Z."/>
            <person name="An Y."/>
            <person name="Searle S."/>
            <person name="Herrero J."/>
            <person name="Groenen M.A."/>
            <person name="Crooijmans R.P."/>
            <person name="Faraut T."/>
            <person name="Cai Q."/>
            <person name="Webster R.G."/>
            <person name="Aldridge J.R."/>
            <person name="Warren W.C."/>
            <person name="Bartschat S."/>
            <person name="Kehr S."/>
            <person name="Marz M."/>
            <person name="Stadler P.F."/>
            <person name="Smith J."/>
            <person name="Kraus R.H."/>
            <person name="Zhao Y."/>
            <person name="Ren L."/>
            <person name="Fei J."/>
            <person name="Morisson M."/>
            <person name="Kaiser P."/>
            <person name="Griffin D.K."/>
            <person name="Rao M."/>
            <person name="Pitel F."/>
            <person name="Wang J."/>
            <person name="Li N."/>
        </authorList>
    </citation>
    <scope>NUCLEOTIDE SEQUENCE [LARGE SCALE GENOMIC DNA]</scope>
</reference>
<dbReference type="AlphaFoldDB" id="R0L095"/>
<feature type="region of interest" description="Disordered" evidence="1">
    <location>
        <begin position="363"/>
        <end position="410"/>
    </location>
</feature>
<proteinExistence type="predicted"/>
<accession>R0L095</accession>
<evidence type="ECO:0000313" key="3">
    <source>
        <dbReference type="Proteomes" id="UP000296049"/>
    </source>
</evidence>
<dbReference type="Proteomes" id="UP000296049">
    <property type="component" value="Unassembled WGS sequence"/>
</dbReference>
<keyword evidence="3" id="KW-1185">Reference proteome</keyword>
<protein>
    <submittedName>
        <fullName evidence="2">Uncharacterized protein</fullName>
    </submittedName>
</protein>
<name>R0L095_ANAPL</name>
<evidence type="ECO:0000256" key="1">
    <source>
        <dbReference type="SAM" id="MobiDB-lite"/>
    </source>
</evidence>
<evidence type="ECO:0000313" key="2">
    <source>
        <dbReference type="EMBL" id="EOA94839.1"/>
    </source>
</evidence>